<keyword evidence="5" id="KW-1015">Disulfide bond</keyword>
<evidence type="ECO:0000259" key="9">
    <source>
        <dbReference type="SMART" id="SM00409"/>
    </source>
</evidence>
<feature type="transmembrane region" description="Helical" evidence="7">
    <location>
        <begin position="134"/>
        <end position="158"/>
    </location>
</feature>
<evidence type="ECO:0000256" key="1">
    <source>
        <dbReference type="ARBA" id="ARBA00004167"/>
    </source>
</evidence>
<reference evidence="10" key="1">
    <citation type="submission" date="2023-08" db="EMBL/GenBank/DDBJ databases">
        <authorList>
            <person name="Alioto T."/>
            <person name="Alioto T."/>
            <person name="Gomez Garrido J."/>
        </authorList>
    </citation>
    <scope>NUCLEOTIDE SEQUENCE</scope>
</reference>
<dbReference type="InterPro" id="IPR040012">
    <property type="entry name" value="CD200R"/>
</dbReference>
<evidence type="ECO:0000256" key="6">
    <source>
        <dbReference type="ARBA" id="ARBA00023180"/>
    </source>
</evidence>
<evidence type="ECO:0000256" key="8">
    <source>
        <dbReference type="SAM" id="SignalP"/>
    </source>
</evidence>
<gene>
    <name evidence="10" type="ORF">XNOV1_A039086</name>
</gene>
<dbReference type="InterPro" id="IPR003599">
    <property type="entry name" value="Ig_sub"/>
</dbReference>
<dbReference type="SMART" id="SM00409">
    <property type="entry name" value="IG"/>
    <property type="match status" value="1"/>
</dbReference>
<dbReference type="EMBL" id="OY660887">
    <property type="protein sequence ID" value="CAJ1087573.1"/>
    <property type="molecule type" value="Genomic_DNA"/>
</dbReference>
<dbReference type="Proteomes" id="UP001178508">
    <property type="component" value="Chromosome 24"/>
</dbReference>
<keyword evidence="6" id="KW-0325">Glycoprotein</keyword>
<feature type="signal peptide" evidence="8">
    <location>
        <begin position="1"/>
        <end position="20"/>
    </location>
</feature>
<evidence type="ECO:0000313" key="10">
    <source>
        <dbReference type="EMBL" id="CAJ1087573.1"/>
    </source>
</evidence>
<dbReference type="InterPro" id="IPR013106">
    <property type="entry name" value="Ig_V-set"/>
</dbReference>
<evidence type="ECO:0000256" key="4">
    <source>
        <dbReference type="ARBA" id="ARBA00023136"/>
    </source>
</evidence>
<dbReference type="PANTHER" id="PTHR21462:SF2">
    <property type="entry name" value="CELL SURFACE GLYCOPROTEIN CD200 RECEPTOR 2"/>
    <property type="match status" value="1"/>
</dbReference>
<dbReference type="InterPro" id="IPR036179">
    <property type="entry name" value="Ig-like_dom_sf"/>
</dbReference>
<comment type="subcellular location">
    <subcellularLocation>
        <location evidence="1">Membrane</location>
        <topology evidence="1">Single-pass membrane protein</topology>
    </subcellularLocation>
</comment>
<dbReference type="Pfam" id="PF07686">
    <property type="entry name" value="V-set"/>
    <property type="match status" value="1"/>
</dbReference>
<accession>A0AAV1HNM3</accession>
<keyword evidence="11" id="KW-1185">Reference proteome</keyword>
<name>A0AAV1HNM3_XYRNO</name>
<dbReference type="Gene3D" id="2.60.40.10">
    <property type="entry name" value="Immunoglobulins"/>
    <property type="match status" value="1"/>
</dbReference>
<dbReference type="PANTHER" id="PTHR21462">
    <property type="entry name" value="CELL SURFACE GLYCOPROTEIN OX2 RECEPTOR PRECURSOR"/>
    <property type="match status" value="1"/>
</dbReference>
<feature type="domain" description="Immunoglobulin" evidence="9">
    <location>
        <begin position="36"/>
        <end position="124"/>
    </location>
</feature>
<keyword evidence="4 7" id="KW-0472">Membrane</keyword>
<evidence type="ECO:0000256" key="7">
    <source>
        <dbReference type="SAM" id="Phobius"/>
    </source>
</evidence>
<keyword evidence="8" id="KW-0732">Signal</keyword>
<organism evidence="10 11">
    <name type="scientific">Xyrichtys novacula</name>
    <name type="common">Pearly razorfish</name>
    <name type="synonym">Hemipteronotus novacula</name>
    <dbReference type="NCBI Taxonomy" id="13765"/>
    <lineage>
        <taxon>Eukaryota</taxon>
        <taxon>Metazoa</taxon>
        <taxon>Chordata</taxon>
        <taxon>Craniata</taxon>
        <taxon>Vertebrata</taxon>
        <taxon>Euteleostomi</taxon>
        <taxon>Actinopterygii</taxon>
        <taxon>Neopterygii</taxon>
        <taxon>Teleostei</taxon>
        <taxon>Neoteleostei</taxon>
        <taxon>Acanthomorphata</taxon>
        <taxon>Eupercaria</taxon>
        <taxon>Labriformes</taxon>
        <taxon>Labridae</taxon>
        <taxon>Xyrichtys</taxon>
    </lineage>
</organism>
<evidence type="ECO:0000256" key="5">
    <source>
        <dbReference type="ARBA" id="ARBA00023157"/>
    </source>
</evidence>
<dbReference type="AlphaFoldDB" id="A0AAV1HNM3"/>
<sequence length="209" mass="23472">MAKWTICLVMFLLMVKGSDVEEMIEKAIWTDSDITPLCTDDTVDYIIMIICKIRIERHGEGCRLSYSPHHGFEHTCDSGYTLLSENQTVSLHLTNLTPEDSGNYSCECSHTNGTYFSHLSLTVKVGNDVKSSTLVLLPTLLVVTTLIIVAGIILGFLYRRMCHRKQAEPPENSPPNMDSDDTEPYSTLNQRAITLYSTLEMNVCNKNTN</sequence>
<dbReference type="GO" id="GO:0150077">
    <property type="term" value="P:regulation of neuroinflammatory response"/>
    <property type="evidence" value="ECO:0007669"/>
    <property type="project" value="InterPro"/>
</dbReference>
<protein>
    <submittedName>
        <fullName evidence="10">Uncharacterized protein LOC123970310</fullName>
    </submittedName>
</protein>
<feature type="chain" id="PRO_5043785250" evidence="8">
    <location>
        <begin position="21"/>
        <end position="209"/>
    </location>
</feature>
<dbReference type="SUPFAM" id="SSF48726">
    <property type="entry name" value="Immunoglobulin"/>
    <property type="match status" value="1"/>
</dbReference>
<dbReference type="GO" id="GO:0016020">
    <property type="term" value="C:membrane"/>
    <property type="evidence" value="ECO:0007669"/>
    <property type="project" value="UniProtKB-SubCell"/>
</dbReference>
<keyword evidence="2 7" id="KW-0812">Transmembrane</keyword>
<proteinExistence type="predicted"/>
<evidence type="ECO:0000313" key="11">
    <source>
        <dbReference type="Proteomes" id="UP001178508"/>
    </source>
</evidence>
<dbReference type="GO" id="GO:0038023">
    <property type="term" value="F:signaling receptor activity"/>
    <property type="evidence" value="ECO:0007669"/>
    <property type="project" value="InterPro"/>
</dbReference>
<keyword evidence="3 7" id="KW-1133">Transmembrane helix</keyword>
<dbReference type="InterPro" id="IPR013783">
    <property type="entry name" value="Ig-like_fold"/>
</dbReference>
<evidence type="ECO:0000256" key="3">
    <source>
        <dbReference type="ARBA" id="ARBA00022989"/>
    </source>
</evidence>
<evidence type="ECO:0000256" key="2">
    <source>
        <dbReference type="ARBA" id="ARBA00022692"/>
    </source>
</evidence>